<sequence>MKLLLLLITMTLFGFKAPEAAVAVEATVKVTVLLQDGTTFEDLVSENALLMNEFLPNHININDVVSCTSESANGDDDCRITAATCRESGAGYLACMCAGGYALAC</sequence>
<dbReference type="EMBL" id="JAATJH010000002">
    <property type="protein sequence ID" value="NJC26399.1"/>
    <property type="molecule type" value="Genomic_DNA"/>
</dbReference>
<evidence type="ECO:0000313" key="2">
    <source>
        <dbReference type="EMBL" id="NJC26399.1"/>
    </source>
</evidence>
<keyword evidence="3" id="KW-1185">Reference proteome</keyword>
<keyword evidence="1" id="KW-0732">Signal</keyword>
<evidence type="ECO:0000313" key="3">
    <source>
        <dbReference type="Proteomes" id="UP000770785"/>
    </source>
</evidence>
<evidence type="ECO:0000256" key="1">
    <source>
        <dbReference type="SAM" id="SignalP"/>
    </source>
</evidence>
<gene>
    <name evidence="2" type="ORF">GGR27_001898</name>
</gene>
<proteinExistence type="predicted"/>
<name>A0ABX0XBU8_9BACT</name>
<protein>
    <submittedName>
        <fullName evidence="2">Uncharacterized protein</fullName>
    </submittedName>
</protein>
<feature type="chain" id="PRO_5046954223" evidence="1">
    <location>
        <begin position="21"/>
        <end position="105"/>
    </location>
</feature>
<organism evidence="2 3">
    <name type="scientific">Neolewinella antarctica</name>
    <dbReference type="NCBI Taxonomy" id="442734"/>
    <lineage>
        <taxon>Bacteria</taxon>
        <taxon>Pseudomonadati</taxon>
        <taxon>Bacteroidota</taxon>
        <taxon>Saprospiria</taxon>
        <taxon>Saprospirales</taxon>
        <taxon>Lewinellaceae</taxon>
        <taxon>Neolewinella</taxon>
    </lineage>
</organism>
<dbReference type="Proteomes" id="UP000770785">
    <property type="component" value="Unassembled WGS sequence"/>
</dbReference>
<accession>A0ABX0XBU8</accession>
<comment type="caution">
    <text evidence="2">The sequence shown here is derived from an EMBL/GenBank/DDBJ whole genome shotgun (WGS) entry which is preliminary data.</text>
</comment>
<dbReference type="RefSeq" id="WP_168037144.1">
    <property type="nucleotide sequence ID" value="NZ_JAATJH010000002.1"/>
</dbReference>
<feature type="signal peptide" evidence="1">
    <location>
        <begin position="1"/>
        <end position="20"/>
    </location>
</feature>
<reference evidence="2 3" key="1">
    <citation type="submission" date="2020-03" db="EMBL/GenBank/DDBJ databases">
        <title>Genomic Encyclopedia of Type Strains, Phase IV (KMG-IV): sequencing the most valuable type-strain genomes for metagenomic binning, comparative biology and taxonomic classification.</title>
        <authorList>
            <person name="Goeker M."/>
        </authorList>
    </citation>
    <scope>NUCLEOTIDE SEQUENCE [LARGE SCALE GENOMIC DNA]</scope>
    <source>
        <strain evidence="2 3">DSM 105096</strain>
    </source>
</reference>